<gene>
    <name evidence="1" type="ORF">FL622_10520</name>
</gene>
<comment type="caution">
    <text evidence="1">The sequence shown here is derived from an EMBL/GenBank/DDBJ whole genome shotgun (WGS) entry which is preliminary data.</text>
</comment>
<reference evidence="1 2" key="1">
    <citation type="submission" date="2019-07" db="EMBL/GenBank/DDBJ databases">
        <title>Insights of Desulfuromonas acetexigens electromicrobiology.</title>
        <authorList>
            <person name="Katuri K."/>
            <person name="Sapireddy V."/>
            <person name="Shaw D.R."/>
            <person name="Saikaly P."/>
        </authorList>
    </citation>
    <scope>NUCLEOTIDE SEQUENCE [LARGE SCALE GENOMIC DNA]</scope>
    <source>
        <strain evidence="1 2">2873</strain>
    </source>
</reference>
<organism evidence="1 2">
    <name type="scientific">Trichloromonas acetexigens</name>
    <dbReference type="NCBI Taxonomy" id="38815"/>
    <lineage>
        <taxon>Bacteria</taxon>
        <taxon>Pseudomonadati</taxon>
        <taxon>Thermodesulfobacteriota</taxon>
        <taxon>Desulfuromonadia</taxon>
        <taxon>Desulfuromonadales</taxon>
        <taxon>Trichloromonadaceae</taxon>
        <taxon>Trichloromonas</taxon>
    </lineage>
</organism>
<dbReference type="EMBL" id="VJVV01000007">
    <property type="protein sequence ID" value="TRO80523.1"/>
    <property type="molecule type" value="Genomic_DNA"/>
</dbReference>
<name>A0A550JBK3_9BACT</name>
<evidence type="ECO:0000313" key="2">
    <source>
        <dbReference type="Proteomes" id="UP000317155"/>
    </source>
</evidence>
<dbReference type="OrthoDB" id="5398495at2"/>
<sequence>MQKKQEYAGAQAAIEALAAKTAKASAGNVPVGMPDGKGSEEGVLDEAWLKEFLTRAWGLSPYQVTRTDLEAKVQLTFDSQGKLSNYKFLDKSTDSRFDDSVVKAILKLKENPMPTLAGTRKEVVFNLKELQRQ</sequence>
<dbReference type="Pfam" id="PF13103">
    <property type="entry name" value="TonB_2"/>
    <property type="match status" value="1"/>
</dbReference>
<dbReference type="Gene3D" id="3.30.1150.10">
    <property type="match status" value="1"/>
</dbReference>
<dbReference type="Proteomes" id="UP000317155">
    <property type="component" value="Unassembled WGS sequence"/>
</dbReference>
<proteinExistence type="predicted"/>
<keyword evidence="2" id="KW-1185">Reference proteome</keyword>
<protein>
    <submittedName>
        <fullName evidence="1">TonB C-terminal domain-containing protein</fullName>
    </submittedName>
</protein>
<accession>A0A550JBK3</accession>
<evidence type="ECO:0000313" key="1">
    <source>
        <dbReference type="EMBL" id="TRO80523.1"/>
    </source>
</evidence>
<dbReference type="SUPFAM" id="SSF74653">
    <property type="entry name" value="TolA/TonB C-terminal domain"/>
    <property type="match status" value="1"/>
</dbReference>
<dbReference type="AlphaFoldDB" id="A0A550JBK3"/>